<evidence type="ECO:0008006" key="8">
    <source>
        <dbReference type="Google" id="ProtNLM"/>
    </source>
</evidence>
<dbReference type="Proteomes" id="UP000229749">
    <property type="component" value="Unassembled WGS sequence"/>
</dbReference>
<gene>
    <name evidence="6" type="ORF">CO172_02535</name>
</gene>
<dbReference type="PRINTS" id="PR00368">
    <property type="entry name" value="FADPNR"/>
</dbReference>
<dbReference type="GO" id="GO:0050660">
    <property type="term" value="F:flavin adenine dinucleotide binding"/>
    <property type="evidence" value="ECO:0007669"/>
    <property type="project" value="TreeGrafter"/>
</dbReference>
<sequence length="423" mass="46526">MELCKNIISLIYMTLLKSKSSYDVIVIGAGSAGSSAALRARTFGTSVCLIEDQYLGGDCPNYACIPSKALFEGTELLRMVRKAKMCGIHISGLEIDFQKMIQSVRKVVDQVTGTPCGQAYQDFFQAQGIHIEFGKAVFEDEHTVIIEKKNDKIRLKAKAFVIATGSSLFIPPIKGITDISFLTYKDILNLSNIPKSLAIIGGGPVGCEFATFFGALGSKVSLISKTTLLDREDSFIGSFVEDQLEKQKVEVFTNTEIQRIFMARGSIYGIELNNFEHQEKTIACERILLATGKHGNILDLNPSKIGLQTTSRGYISVSSKLQSHVKHIFAAGDITGGFQFTHTAHKEGQIAGYNAACIARRKKGLKILDERVVPRVIFVHPEVACVGLSEEEAKKMYQSIRVVTIPLENLGRYVVDREPIGFI</sequence>
<dbReference type="InterPro" id="IPR004099">
    <property type="entry name" value="Pyr_nucl-diS_OxRdtase_dimer"/>
</dbReference>
<name>A0A2M7XH91_9BACT</name>
<dbReference type="Pfam" id="PF02852">
    <property type="entry name" value="Pyr_redox_dim"/>
    <property type="match status" value="1"/>
</dbReference>
<dbReference type="InterPro" id="IPR036188">
    <property type="entry name" value="FAD/NAD-bd_sf"/>
</dbReference>
<organism evidence="6 7">
    <name type="scientific">Candidatus Uhrbacteria bacterium CG_4_9_14_3_um_filter_36_7</name>
    <dbReference type="NCBI Taxonomy" id="1975033"/>
    <lineage>
        <taxon>Bacteria</taxon>
        <taxon>Candidatus Uhriibacteriota</taxon>
    </lineage>
</organism>
<reference evidence="7" key="1">
    <citation type="submission" date="2017-09" db="EMBL/GenBank/DDBJ databases">
        <title>Depth-based differentiation of microbial function through sediment-hosted aquifers and enrichment of novel symbionts in the deep terrestrial subsurface.</title>
        <authorList>
            <person name="Probst A.J."/>
            <person name="Ladd B."/>
            <person name="Jarett J.K."/>
            <person name="Geller-Mcgrath D.E."/>
            <person name="Sieber C.M.K."/>
            <person name="Emerson J.B."/>
            <person name="Anantharaman K."/>
            <person name="Thomas B.C."/>
            <person name="Malmstrom R."/>
            <person name="Stieglmeier M."/>
            <person name="Klingl A."/>
            <person name="Woyke T."/>
            <person name="Ryan C.M."/>
            <person name="Banfield J.F."/>
        </authorList>
    </citation>
    <scope>NUCLEOTIDE SEQUENCE [LARGE SCALE GENOMIC DNA]</scope>
</reference>
<accession>A0A2M7XH91</accession>
<dbReference type="AlphaFoldDB" id="A0A2M7XH91"/>
<dbReference type="EMBL" id="PFWS01000038">
    <property type="protein sequence ID" value="PJA47243.1"/>
    <property type="molecule type" value="Genomic_DNA"/>
</dbReference>
<dbReference type="Gene3D" id="3.30.390.30">
    <property type="match status" value="1"/>
</dbReference>
<feature type="domain" description="FAD/NAD(P)-binding" evidence="5">
    <location>
        <begin position="22"/>
        <end position="348"/>
    </location>
</feature>
<evidence type="ECO:0000313" key="6">
    <source>
        <dbReference type="EMBL" id="PJA47243.1"/>
    </source>
</evidence>
<feature type="non-terminal residue" evidence="6">
    <location>
        <position position="423"/>
    </location>
</feature>
<dbReference type="Gene3D" id="3.50.50.60">
    <property type="entry name" value="FAD/NAD(P)-binding domain"/>
    <property type="match status" value="2"/>
</dbReference>
<keyword evidence="3" id="KW-0274">FAD</keyword>
<dbReference type="PANTHER" id="PTHR43014">
    <property type="entry name" value="MERCURIC REDUCTASE"/>
    <property type="match status" value="1"/>
</dbReference>
<evidence type="ECO:0000259" key="5">
    <source>
        <dbReference type="Pfam" id="PF07992"/>
    </source>
</evidence>
<comment type="cofactor">
    <cofactor evidence="1">
        <name>FAD</name>
        <dbReference type="ChEBI" id="CHEBI:57692"/>
    </cofactor>
</comment>
<evidence type="ECO:0000256" key="3">
    <source>
        <dbReference type="ARBA" id="ARBA00022827"/>
    </source>
</evidence>
<evidence type="ECO:0000259" key="4">
    <source>
        <dbReference type="Pfam" id="PF02852"/>
    </source>
</evidence>
<evidence type="ECO:0000256" key="1">
    <source>
        <dbReference type="ARBA" id="ARBA00001974"/>
    </source>
</evidence>
<comment type="caution">
    <text evidence="6">The sequence shown here is derived from an EMBL/GenBank/DDBJ whole genome shotgun (WGS) entry which is preliminary data.</text>
</comment>
<protein>
    <recommendedName>
        <fullName evidence="8">FAD/NAD(P)-binding domain-containing protein</fullName>
    </recommendedName>
</protein>
<dbReference type="Pfam" id="PF07992">
    <property type="entry name" value="Pyr_redox_2"/>
    <property type="match status" value="1"/>
</dbReference>
<proteinExistence type="predicted"/>
<evidence type="ECO:0000313" key="7">
    <source>
        <dbReference type="Proteomes" id="UP000229749"/>
    </source>
</evidence>
<dbReference type="GO" id="GO:0003955">
    <property type="term" value="F:NAD(P)H dehydrogenase (quinone) activity"/>
    <property type="evidence" value="ECO:0007669"/>
    <property type="project" value="TreeGrafter"/>
</dbReference>
<feature type="domain" description="Pyridine nucleotide-disulphide oxidoreductase dimerisation" evidence="4">
    <location>
        <begin position="373"/>
        <end position="422"/>
    </location>
</feature>
<dbReference type="PANTHER" id="PTHR43014:SF4">
    <property type="entry name" value="PYRIDINE NUCLEOTIDE-DISULFIDE OXIDOREDUCTASE RCLA-RELATED"/>
    <property type="match status" value="1"/>
</dbReference>
<dbReference type="SUPFAM" id="SSF51905">
    <property type="entry name" value="FAD/NAD(P)-binding domain"/>
    <property type="match status" value="1"/>
</dbReference>
<dbReference type="InterPro" id="IPR016156">
    <property type="entry name" value="FAD/NAD-linked_Rdtase_dimer_sf"/>
</dbReference>
<keyword evidence="2" id="KW-0285">Flavoprotein</keyword>
<dbReference type="InterPro" id="IPR023753">
    <property type="entry name" value="FAD/NAD-binding_dom"/>
</dbReference>
<evidence type="ECO:0000256" key="2">
    <source>
        <dbReference type="ARBA" id="ARBA00022630"/>
    </source>
</evidence>
<dbReference type="PRINTS" id="PR00411">
    <property type="entry name" value="PNDRDTASEI"/>
</dbReference>